<sequence length="111" mass="12806">MSSVTLGTQGSTRVNFLPFEIHGFEPVIVSWLESYLYKHLNENVGFLRQMSFFISLDGSIFCVHFVSLNWLRFCFRRKSLSLIVSHSNAANALLTMDCIFNFQRIHMGHEA</sequence>
<feature type="transmembrane region" description="Helical" evidence="1">
    <location>
        <begin position="50"/>
        <end position="71"/>
    </location>
</feature>
<comment type="caution">
    <text evidence="2">The sequence shown here is derived from an EMBL/GenBank/DDBJ whole genome shotgun (WGS) entry which is preliminary data.</text>
</comment>
<organism evidence="2 3">
    <name type="scientific">Ceratodon purpureus</name>
    <name type="common">Fire moss</name>
    <name type="synonym">Dicranum purpureum</name>
    <dbReference type="NCBI Taxonomy" id="3225"/>
    <lineage>
        <taxon>Eukaryota</taxon>
        <taxon>Viridiplantae</taxon>
        <taxon>Streptophyta</taxon>
        <taxon>Embryophyta</taxon>
        <taxon>Bryophyta</taxon>
        <taxon>Bryophytina</taxon>
        <taxon>Bryopsida</taxon>
        <taxon>Dicranidae</taxon>
        <taxon>Pseudoditrichales</taxon>
        <taxon>Ditrichaceae</taxon>
        <taxon>Ceratodon</taxon>
    </lineage>
</organism>
<keyword evidence="3" id="KW-1185">Reference proteome</keyword>
<evidence type="ECO:0000256" key="1">
    <source>
        <dbReference type="SAM" id="Phobius"/>
    </source>
</evidence>
<proteinExistence type="predicted"/>
<keyword evidence="1" id="KW-0812">Transmembrane</keyword>
<keyword evidence="1" id="KW-0472">Membrane</keyword>
<keyword evidence="1" id="KW-1133">Transmembrane helix</keyword>
<dbReference type="Proteomes" id="UP000822688">
    <property type="component" value="Chromosome 11"/>
</dbReference>
<dbReference type="EMBL" id="CM026432">
    <property type="protein sequence ID" value="KAG0557297.1"/>
    <property type="molecule type" value="Genomic_DNA"/>
</dbReference>
<protein>
    <submittedName>
        <fullName evidence="2">Uncharacterized protein</fullName>
    </submittedName>
</protein>
<dbReference type="AlphaFoldDB" id="A0A8T0GFI0"/>
<gene>
    <name evidence="2" type="ORF">KC19_11G117900</name>
</gene>
<reference evidence="2 3" key="1">
    <citation type="submission" date="2020-06" db="EMBL/GenBank/DDBJ databases">
        <title>WGS assembly of Ceratodon purpureus strain R40.</title>
        <authorList>
            <person name="Carey S.B."/>
            <person name="Jenkins J."/>
            <person name="Shu S."/>
            <person name="Lovell J.T."/>
            <person name="Sreedasyam A."/>
            <person name="Maumus F."/>
            <person name="Tiley G.P."/>
            <person name="Fernandez-Pozo N."/>
            <person name="Barry K."/>
            <person name="Chen C."/>
            <person name="Wang M."/>
            <person name="Lipzen A."/>
            <person name="Daum C."/>
            <person name="Saski C.A."/>
            <person name="Payton A.C."/>
            <person name="Mcbreen J.C."/>
            <person name="Conrad R.E."/>
            <person name="Kollar L.M."/>
            <person name="Olsson S."/>
            <person name="Huttunen S."/>
            <person name="Landis J.B."/>
            <person name="Wickett N.J."/>
            <person name="Johnson M.G."/>
            <person name="Rensing S.A."/>
            <person name="Grimwood J."/>
            <person name="Schmutz J."/>
            <person name="Mcdaniel S.F."/>
        </authorList>
    </citation>
    <scope>NUCLEOTIDE SEQUENCE [LARGE SCALE GENOMIC DNA]</scope>
    <source>
        <strain evidence="2 3">R40</strain>
    </source>
</reference>
<evidence type="ECO:0000313" key="2">
    <source>
        <dbReference type="EMBL" id="KAG0557297.1"/>
    </source>
</evidence>
<name>A0A8T0GFI0_CERPU</name>
<accession>A0A8T0GFI0</accession>
<evidence type="ECO:0000313" key="3">
    <source>
        <dbReference type="Proteomes" id="UP000822688"/>
    </source>
</evidence>